<accession>A0A0D9WL52</accession>
<reference evidence="3 4" key="1">
    <citation type="submission" date="2012-08" db="EMBL/GenBank/DDBJ databases">
        <title>Oryza genome evolution.</title>
        <authorList>
            <person name="Wing R.A."/>
        </authorList>
    </citation>
    <scope>NUCLEOTIDE SEQUENCE</scope>
</reference>
<keyword evidence="4" id="KW-1185">Reference proteome</keyword>
<evidence type="ECO:0000313" key="4">
    <source>
        <dbReference type="Proteomes" id="UP000032180"/>
    </source>
</evidence>
<dbReference type="PANTHER" id="PTHR33120">
    <property type="entry name" value="EXPRESSED PROTEIN-RELATED"/>
    <property type="match status" value="1"/>
</dbReference>
<dbReference type="Gramene" id="LPERR06G01040.1">
    <property type="protein sequence ID" value="LPERR06G01040.1"/>
    <property type="gene ID" value="LPERR06G01040"/>
</dbReference>
<dbReference type="Proteomes" id="UP000032180">
    <property type="component" value="Chromosome 6"/>
</dbReference>
<feature type="domain" description="PIR2-like helical" evidence="2">
    <location>
        <begin position="249"/>
        <end position="364"/>
    </location>
</feature>
<name>A0A0D9WL52_9ORYZ</name>
<reference evidence="3" key="3">
    <citation type="submission" date="2015-04" db="UniProtKB">
        <authorList>
            <consortium name="EnsemblPlants"/>
        </authorList>
    </citation>
    <scope>IDENTIFICATION</scope>
</reference>
<organism evidence="3 4">
    <name type="scientific">Leersia perrieri</name>
    <dbReference type="NCBI Taxonomy" id="77586"/>
    <lineage>
        <taxon>Eukaryota</taxon>
        <taxon>Viridiplantae</taxon>
        <taxon>Streptophyta</taxon>
        <taxon>Embryophyta</taxon>
        <taxon>Tracheophyta</taxon>
        <taxon>Spermatophyta</taxon>
        <taxon>Magnoliopsida</taxon>
        <taxon>Liliopsida</taxon>
        <taxon>Poales</taxon>
        <taxon>Poaceae</taxon>
        <taxon>BOP clade</taxon>
        <taxon>Oryzoideae</taxon>
        <taxon>Oryzeae</taxon>
        <taxon>Oryzinae</taxon>
        <taxon>Leersia</taxon>
    </lineage>
</organism>
<sequence>MGSSSSRGADDDSINPSHTRIIKREDIMDNSLFDKLKRPEIQRAIDKIRTAYSKVPFALKQPGDFNDGALCVGLLDAVSNIAINALLTAFLTHLFPYLPDDEAVLYIDAANAEAVAAARLVVRRRGMVEFDPCSAAAENALRCAAAAARHPHPHQFLLVWKLMSSRLGDKIAVYKGQEVSNSMIACVNVVADFVTALESSSSSVVASFSLEESWRLAEHRIKKRLPMFISKEVLLPPARPAMKQMLLQTIYGFYLEAMARLPTHELQNNYHRSLLMGGYCYGPLDPVSNIIVNTIWYKQRLFSSPSERFSVQMISDALLWRIAARSMYGLVSFLCTRYHHLSPDQAIQCLLVARANLQLADPNLDTMTNLPKGKMSFGHCVEFCKKKRPFTSAVVAYAAAATAAFHPDTAAQQEFLGSESEMAKLQVALEVLQGSCPTLSSDDIAYLSGIFSRSPSAGQHEEEELVPVSIHHYRIMSRCCSVFWGRHERALIKVRAALDNYNEDKVSKYSLHVICGVNELVSGPQFSKDGTMRSYNLKKRCSSLLNLKKRCSSLLNLKKRCSSLLNDTIAWCIPVGPPRPQAEHARCIYCEREGTRIVHPAVKSFAGRDVEFEKGSVD</sequence>
<feature type="domain" description="DUF3615" evidence="1">
    <location>
        <begin position="494"/>
        <end position="600"/>
    </location>
</feature>
<dbReference type="PANTHER" id="PTHR33120:SF57">
    <property type="entry name" value="PIR2-LIKE HELICAL DOMAIN-CONTAINING PROTEIN"/>
    <property type="match status" value="1"/>
</dbReference>
<dbReference type="InterPro" id="IPR022059">
    <property type="entry name" value="DUF3615"/>
</dbReference>
<dbReference type="HOGENOM" id="CLU_011465_1_1_1"/>
<dbReference type="eggNOG" id="ENOG502R554">
    <property type="taxonomic scope" value="Eukaryota"/>
</dbReference>
<dbReference type="InterPro" id="IPR046527">
    <property type="entry name" value="PIR2-like_helical"/>
</dbReference>
<dbReference type="EnsemblPlants" id="LPERR06G01040.1">
    <property type="protein sequence ID" value="LPERR06G01040.1"/>
    <property type="gene ID" value="LPERR06G01040"/>
</dbReference>
<proteinExistence type="predicted"/>
<dbReference type="Pfam" id="PF12274">
    <property type="entry name" value="DUF3615"/>
    <property type="match status" value="1"/>
</dbReference>
<dbReference type="AlphaFoldDB" id="A0A0D9WL52"/>
<evidence type="ECO:0000313" key="3">
    <source>
        <dbReference type="EnsemblPlants" id="LPERR06G01040.1"/>
    </source>
</evidence>
<reference evidence="4" key="2">
    <citation type="submission" date="2013-12" db="EMBL/GenBank/DDBJ databases">
        <authorList>
            <person name="Yu Y."/>
            <person name="Lee S."/>
            <person name="de Baynast K."/>
            <person name="Wissotski M."/>
            <person name="Liu L."/>
            <person name="Talag J."/>
            <person name="Goicoechea J."/>
            <person name="Angelova A."/>
            <person name="Jetty R."/>
            <person name="Kudrna D."/>
            <person name="Golser W."/>
            <person name="Rivera L."/>
            <person name="Zhang J."/>
            <person name="Wing R."/>
        </authorList>
    </citation>
    <scope>NUCLEOTIDE SEQUENCE</scope>
</reference>
<dbReference type="Pfam" id="PF20235">
    <property type="entry name" value="PIR2-like_helical"/>
    <property type="match status" value="1"/>
</dbReference>
<protein>
    <submittedName>
        <fullName evidence="3">Uncharacterized protein</fullName>
    </submittedName>
</protein>
<evidence type="ECO:0000259" key="1">
    <source>
        <dbReference type="Pfam" id="PF12274"/>
    </source>
</evidence>
<evidence type="ECO:0000259" key="2">
    <source>
        <dbReference type="Pfam" id="PF20235"/>
    </source>
</evidence>